<dbReference type="Pfam" id="PF02620">
    <property type="entry name" value="YceD"/>
    <property type="match status" value="1"/>
</dbReference>
<dbReference type="Proteomes" id="UP000077164">
    <property type="component" value="Unassembled WGS sequence"/>
</dbReference>
<comment type="caution">
    <text evidence="1">The sequence shown here is derived from an EMBL/GenBank/DDBJ whole genome shotgun (WGS) entry which is preliminary data.</text>
</comment>
<organism evidence="1 2">
    <name type="scientific">Flavobacterium fryxellicola</name>
    <dbReference type="NCBI Taxonomy" id="249352"/>
    <lineage>
        <taxon>Bacteria</taxon>
        <taxon>Pseudomonadati</taxon>
        <taxon>Bacteroidota</taxon>
        <taxon>Flavobacteriia</taxon>
        <taxon>Flavobacteriales</taxon>
        <taxon>Flavobacteriaceae</taxon>
        <taxon>Flavobacterium</taxon>
    </lineage>
</organism>
<dbReference type="InterPro" id="IPR003772">
    <property type="entry name" value="YceD"/>
</dbReference>
<evidence type="ECO:0000313" key="2">
    <source>
        <dbReference type="Proteomes" id="UP000077164"/>
    </source>
</evidence>
<gene>
    <name evidence="1" type="ORF">FBFR_00335</name>
</gene>
<proteinExistence type="predicted"/>
<keyword evidence="1" id="KW-0238">DNA-binding</keyword>
<reference evidence="1 2" key="1">
    <citation type="submission" date="2016-03" db="EMBL/GenBank/DDBJ databases">
        <title>Draft genome sequence of Flavobacterium fryxellicola DSM 16209.</title>
        <authorList>
            <person name="Shin S.-K."/>
            <person name="Yi H."/>
        </authorList>
    </citation>
    <scope>NUCLEOTIDE SEQUENCE [LARGE SCALE GENOMIC DNA]</scope>
    <source>
        <strain evidence="1 2">DSM 16209</strain>
    </source>
</reference>
<dbReference type="STRING" id="249352.SAMN05444395_101716"/>
<accession>A0A168ABU1</accession>
<sequence length="180" mass="21047">MKNTKEYLIPFIGLKLGKHHFEYQISNAFFEIFDYNEYQDSNIKVNVVLEKKSTLLELSFKHKGVVNVPCDLTSEDFDLPVKGGMKLIVRFGEEFNNENEELLILPHGEFEMDIAQYIYEMIVLSVPLRRVHPGVKDGSLKTEALTKLNELIVKEEKEENKEEENIDPRWDKLKQLLTDK</sequence>
<dbReference type="AlphaFoldDB" id="A0A168ABU1"/>
<dbReference type="RefSeq" id="WP_066075360.1">
    <property type="nucleotide sequence ID" value="NZ_FRDK01000001.1"/>
</dbReference>
<keyword evidence="2" id="KW-1185">Reference proteome</keyword>
<dbReference type="OrthoDB" id="1524821at2"/>
<evidence type="ECO:0000313" key="1">
    <source>
        <dbReference type="EMBL" id="OAB31321.1"/>
    </source>
</evidence>
<protein>
    <submittedName>
        <fullName evidence="1">DNA-binding protein</fullName>
    </submittedName>
</protein>
<name>A0A168ABU1_9FLAO</name>
<dbReference type="EMBL" id="LVJE01000001">
    <property type="protein sequence ID" value="OAB31321.1"/>
    <property type="molecule type" value="Genomic_DNA"/>
</dbReference>
<dbReference type="GO" id="GO:0003677">
    <property type="term" value="F:DNA binding"/>
    <property type="evidence" value="ECO:0007669"/>
    <property type="project" value="UniProtKB-KW"/>
</dbReference>